<evidence type="ECO:0000313" key="1">
    <source>
        <dbReference type="EMBL" id="PQJ11828.1"/>
    </source>
</evidence>
<sequence>MLGTGGCRRWGLCKDEQQPLPKQAYRGNKLRLDGFYYGAPTTDYKGIVRYNILIPYADGVVLFPGNTERNEMQAYIAALADGKALRSVKSSWGTFKIQDTSITVGRWNVNTCSYPSSLSTGRVVNDTTFVLTSTEIRSGGMNTTKVISDSYSFMHYTAKPDSTNSYLQ</sequence>
<keyword evidence="2" id="KW-1185">Reference proteome</keyword>
<name>A0A2S7SYQ7_9BACT</name>
<evidence type="ECO:0000313" key="2">
    <source>
        <dbReference type="Proteomes" id="UP000239872"/>
    </source>
</evidence>
<reference evidence="1 2" key="1">
    <citation type="submission" date="2018-01" db="EMBL/GenBank/DDBJ databases">
        <title>A novel member of the phylum Bacteroidetes isolated from glacier ice.</title>
        <authorList>
            <person name="Liu Q."/>
            <person name="Xin Y.-H."/>
        </authorList>
    </citation>
    <scope>NUCLEOTIDE SEQUENCE [LARGE SCALE GENOMIC DNA]</scope>
    <source>
        <strain evidence="1 2">RB1R16</strain>
    </source>
</reference>
<proteinExistence type="predicted"/>
<accession>A0A2S7SYQ7</accession>
<dbReference type="Proteomes" id="UP000239872">
    <property type="component" value="Unassembled WGS sequence"/>
</dbReference>
<gene>
    <name evidence="1" type="ORF">CJD36_008520</name>
</gene>
<dbReference type="AlphaFoldDB" id="A0A2S7SYQ7"/>
<comment type="caution">
    <text evidence="1">The sequence shown here is derived from an EMBL/GenBank/DDBJ whole genome shotgun (WGS) entry which is preliminary data.</text>
</comment>
<organism evidence="1 2">
    <name type="scientific">Flavipsychrobacter stenotrophus</name>
    <dbReference type="NCBI Taxonomy" id="2077091"/>
    <lineage>
        <taxon>Bacteria</taxon>
        <taxon>Pseudomonadati</taxon>
        <taxon>Bacteroidota</taxon>
        <taxon>Chitinophagia</taxon>
        <taxon>Chitinophagales</taxon>
        <taxon>Chitinophagaceae</taxon>
        <taxon>Flavipsychrobacter</taxon>
    </lineage>
</organism>
<dbReference type="EMBL" id="PPSL01000002">
    <property type="protein sequence ID" value="PQJ11828.1"/>
    <property type="molecule type" value="Genomic_DNA"/>
</dbReference>
<protein>
    <submittedName>
        <fullName evidence="1">Uncharacterized protein</fullName>
    </submittedName>
</protein>